<dbReference type="Pfam" id="PF01120">
    <property type="entry name" value="Alpha_L_fucos"/>
    <property type="match status" value="1"/>
</dbReference>
<accession>A0A0F9W428</accession>
<evidence type="ECO:0000256" key="4">
    <source>
        <dbReference type="ARBA" id="ARBA00022729"/>
    </source>
</evidence>
<evidence type="ECO:0000259" key="8">
    <source>
        <dbReference type="Pfam" id="PF01120"/>
    </source>
</evidence>
<evidence type="ECO:0000313" key="10">
    <source>
        <dbReference type="EMBL" id="KKO11125.1"/>
    </source>
</evidence>
<dbReference type="InterPro" id="IPR031919">
    <property type="entry name" value="Fucosidase_C"/>
</dbReference>
<feature type="domain" description="Glycoside hydrolase family 29 N-terminal" evidence="8">
    <location>
        <begin position="6"/>
        <end position="375"/>
    </location>
</feature>
<dbReference type="InterPro" id="IPR057739">
    <property type="entry name" value="Glyco_hydro_29_N"/>
</dbReference>
<reference evidence="10" key="1">
    <citation type="journal article" date="2015" name="Nature">
        <title>Complex archaea that bridge the gap between prokaryotes and eukaryotes.</title>
        <authorList>
            <person name="Spang A."/>
            <person name="Saw J.H."/>
            <person name="Jorgensen S.L."/>
            <person name="Zaremba-Niedzwiedzka K."/>
            <person name="Martijn J."/>
            <person name="Lind A.E."/>
            <person name="van Eijk R."/>
            <person name="Schleper C."/>
            <person name="Guy L."/>
            <person name="Ettema T.J."/>
        </authorList>
    </citation>
    <scope>NUCLEOTIDE SEQUENCE</scope>
</reference>
<keyword evidence="6" id="KW-0326">Glycosidase</keyword>
<comment type="caution">
    <text evidence="10">The sequence shown here is derived from an EMBL/GenBank/DDBJ whole genome shotgun (WGS) entry which is preliminary data.</text>
</comment>
<dbReference type="GO" id="GO:0006004">
    <property type="term" value="P:fucose metabolic process"/>
    <property type="evidence" value="ECO:0007669"/>
    <property type="project" value="InterPro"/>
</dbReference>
<dbReference type="InterPro" id="IPR000933">
    <property type="entry name" value="Glyco_hydro_29"/>
</dbReference>
<sequence>MSSDRAAAVKPTIQSLGTHYSAPQWFRDAKFGIYMHWGVYSTVGRAEWYGRHMYIPGHEDNAHHIKTYGHPSTFGYKDLIPLWKAERFDPEAMLDVIKRAGAKYFSPCAVHHDNFDLWDSRHHKWNAANMGPKQDLIGMLKDATIAAGLRWGVTTHLARSYSWFNTNKNSDEGGPYDGNDPAYQDYYHSPSDDQSAWHPADPPKQWRDQWKARICDLIDRYEPDVLYFDGAIPFRGEDEFRTGMEVMAHYYNRSIARHGKLDSVMFLKDIDEYMGAFSHGLYVNNVASLDLEQSGANRLIYRPWQTDFTVVKSGWSYNPDAELYDVDELIHLLVDVVSKYGCLLLNIPPMPSGELEQRVVDRLAEIGSWLATNGEAIYGTRPFSVFGQGEDVRFTTKDKALNIILLNWPAGGKLTLDLKDPWRDALPGIEGVTMLTGEQALPFTQNGAELTITLPASPPKGQEHAFVVQVHCDRNTTPDWLN</sequence>
<evidence type="ECO:0000256" key="3">
    <source>
        <dbReference type="ARBA" id="ARBA00012662"/>
    </source>
</evidence>
<comment type="function">
    <text evidence="1">Alpha-L-fucosidase is responsible for hydrolyzing the alpha-1,6-linked fucose joined to the reducing-end N-acetylglucosamine of the carbohydrate moieties of glycoproteins.</text>
</comment>
<dbReference type="SMART" id="SM00812">
    <property type="entry name" value="Alpha_L_fucos"/>
    <property type="match status" value="1"/>
</dbReference>
<dbReference type="PANTHER" id="PTHR10030:SF37">
    <property type="entry name" value="ALPHA-L-FUCOSIDASE-RELATED"/>
    <property type="match status" value="1"/>
</dbReference>
<dbReference type="GO" id="GO:0005764">
    <property type="term" value="C:lysosome"/>
    <property type="evidence" value="ECO:0007669"/>
    <property type="project" value="TreeGrafter"/>
</dbReference>
<dbReference type="PANTHER" id="PTHR10030">
    <property type="entry name" value="ALPHA-L-FUCOSIDASE"/>
    <property type="match status" value="1"/>
</dbReference>
<keyword evidence="4" id="KW-0732">Signal</keyword>
<comment type="similarity">
    <text evidence="2">Belongs to the glycosyl hydrolase 29 family.</text>
</comment>
<dbReference type="InterPro" id="IPR016286">
    <property type="entry name" value="FUC_metazoa-typ"/>
</dbReference>
<evidence type="ECO:0000259" key="9">
    <source>
        <dbReference type="Pfam" id="PF16757"/>
    </source>
</evidence>
<dbReference type="GO" id="GO:0016139">
    <property type="term" value="P:glycoside catabolic process"/>
    <property type="evidence" value="ECO:0007669"/>
    <property type="project" value="TreeGrafter"/>
</dbReference>
<evidence type="ECO:0000256" key="1">
    <source>
        <dbReference type="ARBA" id="ARBA00004071"/>
    </source>
</evidence>
<keyword evidence="5" id="KW-0378">Hydrolase</keyword>
<evidence type="ECO:0000256" key="2">
    <source>
        <dbReference type="ARBA" id="ARBA00007951"/>
    </source>
</evidence>
<organism evidence="10">
    <name type="scientific">marine sediment metagenome</name>
    <dbReference type="NCBI Taxonomy" id="412755"/>
    <lineage>
        <taxon>unclassified sequences</taxon>
        <taxon>metagenomes</taxon>
        <taxon>ecological metagenomes</taxon>
    </lineage>
</organism>
<dbReference type="Gene3D" id="2.60.40.1180">
    <property type="entry name" value="Golgi alpha-mannosidase II"/>
    <property type="match status" value="1"/>
</dbReference>
<feature type="domain" description="Alpha-L-fucosidase C-terminal" evidence="9">
    <location>
        <begin position="390"/>
        <end position="469"/>
    </location>
</feature>
<dbReference type="InterPro" id="IPR013780">
    <property type="entry name" value="Glyco_hydro_b"/>
</dbReference>
<protein>
    <recommendedName>
        <fullName evidence="3">alpha-L-fucosidase</fullName>
        <ecNumber evidence="3">3.2.1.51</ecNumber>
    </recommendedName>
</protein>
<dbReference type="EC" id="3.2.1.51" evidence="3"/>
<proteinExistence type="inferred from homology"/>
<dbReference type="InterPro" id="IPR017853">
    <property type="entry name" value="GH"/>
</dbReference>
<dbReference type="SUPFAM" id="SSF51445">
    <property type="entry name" value="(Trans)glycosidases"/>
    <property type="match status" value="1"/>
</dbReference>
<dbReference type="Pfam" id="PF16757">
    <property type="entry name" value="Fucosidase_C"/>
    <property type="match status" value="1"/>
</dbReference>
<evidence type="ECO:0000256" key="7">
    <source>
        <dbReference type="SAM" id="MobiDB-lite"/>
    </source>
</evidence>
<evidence type="ECO:0000256" key="5">
    <source>
        <dbReference type="ARBA" id="ARBA00022801"/>
    </source>
</evidence>
<dbReference type="EMBL" id="LAZR01000003">
    <property type="protein sequence ID" value="KKO11125.1"/>
    <property type="molecule type" value="Genomic_DNA"/>
</dbReference>
<dbReference type="AlphaFoldDB" id="A0A0F9W428"/>
<dbReference type="PIRSF" id="PIRSF001092">
    <property type="entry name" value="Alpha-L-fucosidase"/>
    <property type="match status" value="1"/>
</dbReference>
<dbReference type="Gene3D" id="3.20.20.80">
    <property type="entry name" value="Glycosidases"/>
    <property type="match status" value="1"/>
</dbReference>
<gene>
    <name evidence="10" type="ORF">LCGC14_0016010</name>
</gene>
<dbReference type="GO" id="GO:0004560">
    <property type="term" value="F:alpha-L-fucosidase activity"/>
    <property type="evidence" value="ECO:0007669"/>
    <property type="project" value="InterPro"/>
</dbReference>
<name>A0A0F9W428_9ZZZZ</name>
<feature type="region of interest" description="Disordered" evidence="7">
    <location>
        <begin position="170"/>
        <end position="203"/>
    </location>
</feature>
<evidence type="ECO:0000256" key="6">
    <source>
        <dbReference type="ARBA" id="ARBA00023295"/>
    </source>
</evidence>